<feature type="chain" id="PRO_5007844238" description="DUF4367 domain-containing protein" evidence="1">
    <location>
        <begin position="26"/>
        <end position="264"/>
    </location>
</feature>
<protein>
    <recommendedName>
        <fullName evidence="4">DUF4367 domain-containing protein</fullName>
    </recommendedName>
</protein>
<dbReference type="AlphaFoldDB" id="A0A163LTY4"/>
<keyword evidence="3" id="KW-1185">Reference proteome</keyword>
<feature type="signal peptide" evidence="1">
    <location>
        <begin position="1"/>
        <end position="25"/>
    </location>
</feature>
<evidence type="ECO:0000313" key="3">
    <source>
        <dbReference type="Proteomes" id="UP000076796"/>
    </source>
</evidence>
<evidence type="ECO:0000313" key="2">
    <source>
        <dbReference type="EMBL" id="KZS48462.1"/>
    </source>
</evidence>
<dbReference type="RefSeq" id="WP_063479353.1">
    <property type="nucleotide sequence ID" value="NZ_CP147845.1"/>
</dbReference>
<comment type="caution">
    <text evidence="2">The sequence shown here is derived from an EMBL/GenBank/DDBJ whole genome shotgun (WGS) entry which is preliminary data.</text>
</comment>
<dbReference type="OrthoDB" id="2614399at2"/>
<evidence type="ECO:0008006" key="4">
    <source>
        <dbReference type="Google" id="ProtNLM"/>
    </source>
</evidence>
<name>A0A163LTY4_9BACL</name>
<keyword evidence="1" id="KW-0732">Signal</keyword>
<proteinExistence type="predicted"/>
<dbReference type="GeneID" id="97555997"/>
<sequence length="264" mass="29180">MMKNKMKVALFLAATMMIGSANAYAASTTVPQTKIKPAAASSVKSEKLTSSLDDQIYELTKGLKPGQMVAYYAADKEYNPLDQIYFASKGFVYDTYSDYLKKAKAMDAPALTKPNILPKGYVFQNAVLYLKSPEKTSDLYKKLEKELKAEAAKGNKTLYTQAIPDVNEATAVVLNYEKGSVKLDVIANYIHPAPPMNGTPVPAEKPNEKTETIVINGVECVYTDDSKGRDHLDWVDEESQIRYTIWAESAKSDVLSFAKKMLAD</sequence>
<accession>A0A163LTY4</accession>
<organism evidence="2 3">
    <name type="scientific">Paenibacillus glucanolyticus</name>
    <dbReference type="NCBI Taxonomy" id="59843"/>
    <lineage>
        <taxon>Bacteria</taxon>
        <taxon>Bacillati</taxon>
        <taxon>Bacillota</taxon>
        <taxon>Bacilli</taxon>
        <taxon>Bacillales</taxon>
        <taxon>Paenibacillaceae</taxon>
        <taxon>Paenibacillus</taxon>
    </lineage>
</organism>
<dbReference type="EMBL" id="LWMH01000001">
    <property type="protein sequence ID" value="KZS48462.1"/>
    <property type="molecule type" value="Genomic_DNA"/>
</dbReference>
<gene>
    <name evidence="2" type="ORF">AWU65_22260</name>
</gene>
<evidence type="ECO:0000256" key="1">
    <source>
        <dbReference type="SAM" id="SignalP"/>
    </source>
</evidence>
<reference evidence="2" key="1">
    <citation type="journal article" date="2016" name="Genome Announc.">
        <title>Draft genomes of two strains of Paenibacillus glucanolyticus with capability to degrade lignocellulose.</title>
        <authorList>
            <person name="Mathews S.L."/>
            <person name="Pawlak J."/>
            <person name="Grunden A.M."/>
        </authorList>
    </citation>
    <scope>NUCLEOTIDE SEQUENCE [LARGE SCALE GENOMIC DNA]</scope>
    <source>
        <strain evidence="2">SLM1</strain>
    </source>
</reference>
<dbReference type="Proteomes" id="UP000076796">
    <property type="component" value="Unassembled WGS sequence"/>
</dbReference>